<evidence type="ECO:0000313" key="2">
    <source>
        <dbReference type="Proteomes" id="UP000244334"/>
    </source>
</evidence>
<name>A0A328THH3_9GAMM</name>
<keyword evidence="2" id="KW-1185">Reference proteome</keyword>
<dbReference type="EMBL" id="LJAM02000511">
    <property type="protein sequence ID" value="RAP69969.1"/>
    <property type="molecule type" value="Genomic_DNA"/>
</dbReference>
<proteinExistence type="predicted"/>
<evidence type="ECO:0000313" key="1">
    <source>
        <dbReference type="EMBL" id="RAP69969.1"/>
    </source>
</evidence>
<gene>
    <name evidence="1" type="ORF">ACZ87_03235</name>
</gene>
<comment type="caution">
    <text evidence="1">The sequence shown here is derived from an EMBL/GenBank/DDBJ whole genome shotgun (WGS) entry which is preliminary data.</text>
</comment>
<organism evidence="1 2">
    <name type="scientific">Candidatus Erwinia dacicola</name>
    <dbReference type="NCBI Taxonomy" id="252393"/>
    <lineage>
        <taxon>Bacteria</taxon>
        <taxon>Pseudomonadati</taxon>
        <taxon>Pseudomonadota</taxon>
        <taxon>Gammaproteobacteria</taxon>
        <taxon>Enterobacterales</taxon>
        <taxon>Erwiniaceae</taxon>
        <taxon>Erwinia</taxon>
    </lineage>
</organism>
<protein>
    <submittedName>
        <fullName evidence="1">Uncharacterized protein</fullName>
    </submittedName>
</protein>
<reference evidence="1" key="1">
    <citation type="submission" date="2018-04" db="EMBL/GenBank/DDBJ databases">
        <title>Genomes of the Obligate Erwinia dacicola and Facultative Enterobacter sp. OLF Endosymbionts of the Olive Fruit fly, Bactrocera oleae.</title>
        <authorList>
            <person name="Estes A.M."/>
            <person name="Hearn D.J."/>
            <person name="Agarwal S."/>
            <person name="Pierson E.A."/>
            <person name="Dunning-Hotopp J.C."/>
        </authorList>
    </citation>
    <scope>NUCLEOTIDE SEQUENCE [LARGE SCALE GENOMIC DNA]</scope>
    <source>
        <strain evidence="1">Oroville</strain>
    </source>
</reference>
<accession>A0A328THH3</accession>
<sequence>MMAAFAVQGMVTVDHQHLQANLGGMPFSGSPNGTTADYN</sequence>
<dbReference type="AlphaFoldDB" id="A0A328THH3"/>
<dbReference type="Proteomes" id="UP000244334">
    <property type="component" value="Unassembled WGS sequence"/>
</dbReference>